<evidence type="ECO:0000313" key="4">
    <source>
        <dbReference type="Proteomes" id="UP001499967"/>
    </source>
</evidence>
<feature type="chain" id="PRO_5046884021" evidence="2">
    <location>
        <begin position="32"/>
        <end position="64"/>
    </location>
</feature>
<evidence type="ECO:0000313" key="3">
    <source>
        <dbReference type="EMBL" id="GAA0946653.1"/>
    </source>
</evidence>
<feature type="region of interest" description="Disordered" evidence="1">
    <location>
        <begin position="32"/>
        <end position="64"/>
    </location>
</feature>
<organism evidence="3 4">
    <name type="scientific">Pseudonocardia zijingensis</name>
    <dbReference type="NCBI Taxonomy" id="153376"/>
    <lineage>
        <taxon>Bacteria</taxon>
        <taxon>Bacillati</taxon>
        <taxon>Actinomycetota</taxon>
        <taxon>Actinomycetes</taxon>
        <taxon>Pseudonocardiales</taxon>
        <taxon>Pseudonocardiaceae</taxon>
        <taxon>Pseudonocardia</taxon>
    </lineage>
</organism>
<proteinExistence type="predicted"/>
<reference evidence="3 4" key="1">
    <citation type="journal article" date="2019" name="Int. J. Syst. Evol. Microbiol.">
        <title>The Global Catalogue of Microorganisms (GCM) 10K type strain sequencing project: providing services to taxonomists for standard genome sequencing and annotation.</title>
        <authorList>
            <consortium name="The Broad Institute Genomics Platform"/>
            <consortium name="The Broad Institute Genome Sequencing Center for Infectious Disease"/>
            <person name="Wu L."/>
            <person name="Ma J."/>
        </authorList>
    </citation>
    <scope>NUCLEOTIDE SEQUENCE [LARGE SCALE GENOMIC DNA]</scope>
    <source>
        <strain evidence="3 4">JCM 11117</strain>
    </source>
</reference>
<evidence type="ECO:0000256" key="2">
    <source>
        <dbReference type="SAM" id="SignalP"/>
    </source>
</evidence>
<gene>
    <name evidence="3" type="ORF">GCM10009559_45200</name>
</gene>
<comment type="caution">
    <text evidence="3">The sequence shown here is derived from an EMBL/GenBank/DDBJ whole genome shotgun (WGS) entry which is preliminary data.</text>
</comment>
<dbReference type="PROSITE" id="PS51318">
    <property type="entry name" value="TAT"/>
    <property type="match status" value="1"/>
</dbReference>
<feature type="compositionally biased region" description="Low complexity" evidence="1">
    <location>
        <begin position="48"/>
        <end position="57"/>
    </location>
</feature>
<evidence type="ECO:0000256" key="1">
    <source>
        <dbReference type="SAM" id="MobiDB-lite"/>
    </source>
</evidence>
<keyword evidence="2" id="KW-0732">Signal</keyword>
<sequence length="64" mass="6327">MPMRRTRLVATALVSAVIGAVLALLAPAALAGTSDADGSPGNRGWVVSHSDSASSDSDGSDSDD</sequence>
<name>A0ABN1QSD1_9PSEU</name>
<accession>A0ABN1QSD1</accession>
<dbReference type="InterPro" id="IPR006311">
    <property type="entry name" value="TAT_signal"/>
</dbReference>
<dbReference type="EMBL" id="BAAAHP010000133">
    <property type="protein sequence ID" value="GAA0946653.1"/>
    <property type="molecule type" value="Genomic_DNA"/>
</dbReference>
<protein>
    <submittedName>
        <fullName evidence="3">Uncharacterized protein</fullName>
    </submittedName>
</protein>
<keyword evidence="4" id="KW-1185">Reference proteome</keyword>
<feature type="signal peptide" evidence="2">
    <location>
        <begin position="1"/>
        <end position="31"/>
    </location>
</feature>
<dbReference type="Proteomes" id="UP001499967">
    <property type="component" value="Unassembled WGS sequence"/>
</dbReference>